<evidence type="ECO:0000256" key="4">
    <source>
        <dbReference type="ARBA" id="ARBA00047960"/>
    </source>
</evidence>
<evidence type="ECO:0000256" key="5">
    <source>
        <dbReference type="SAM" id="SignalP"/>
    </source>
</evidence>
<dbReference type="Proteomes" id="UP000038830">
    <property type="component" value="Unassembled WGS sequence"/>
</dbReference>
<dbReference type="GO" id="GO:0034599">
    <property type="term" value="P:cellular response to oxidative stress"/>
    <property type="evidence" value="ECO:0007669"/>
    <property type="project" value="TreeGrafter"/>
</dbReference>
<dbReference type="GO" id="GO:0004602">
    <property type="term" value="F:glutathione peroxidase activity"/>
    <property type="evidence" value="ECO:0007669"/>
    <property type="project" value="UniProtKB-EC"/>
</dbReference>
<evidence type="ECO:0000259" key="6">
    <source>
        <dbReference type="Pfam" id="PF00462"/>
    </source>
</evidence>
<comment type="catalytic activity">
    <reaction evidence="4">
        <text>RX + glutathione = an S-substituted glutathione + a halide anion + H(+)</text>
        <dbReference type="Rhea" id="RHEA:16437"/>
        <dbReference type="ChEBI" id="CHEBI:15378"/>
        <dbReference type="ChEBI" id="CHEBI:16042"/>
        <dbReference type="ChEBI" id="CHEBI:17792"/>
        <dbReference type="ChEBI" id="CHEBI:57925"/>
        <dbReference type="ChEBI" id="CHEBI:90779"/>
        <dbReference type="EC" id="2.5.1.18"/>
    </reaction>
</comment>
<dbReference type="Gene3D" id="3.40.30.10">
    <property type="entry name" value="Glutaredoxin"/>
    <property type="match status" value="1"/>
</dbReference>
<dbReference type="CDD" id="cd03419">
    <property type="entry name" value="GRX_GRXh_1_2_like"/>
    <property type="match status" value="1"/>
</dbReference>
<dbReference type="PRINTS" id="PR00160">
    <property type="entry name" value="GLUTAREDOXIN"/>
</dbReference>
<feature type="domain" description="Glutaredoxin" evidence="6">
    <location>
        <begin position="47"/>
        <end position="109"/>
    </location>
</feature>
<dbReference type="AlphaFoldDB" id="A0A0H5C4A2"/>
<dbReference type="GO" id="GO:0004364">
    <property type="term" value="F:glutathione transferase activity"/>
    <property type="evidence" value="ECO:0007669"/>
    <property type="project" value="UniProtKB-EC"/>
</dbReference>
<comment type="catalytic activity">
    <reaction evidence="3">
        <text>1-chloro-2,4-dinitrobenzene + glutathione = 2,4-dinitrophenyl-S-glutathione + chloride + H(+)</text>
        <dbReference type="Rhea" id="RHEA:51220"/>
        <dbReference type="ChEBI" id="CHEBI:15378"/>
        <dbReference type="ChEBI" id="CHEBI:17996"/>
        <dbReference type="ChEBI" id="CHEBI:34718"/>
        <dbReference type="ChEBI" id="CHEBI:57925"/>
        <dbReference type="ChEBI" id="CHEBI:133977"/>
        <dbReference type="EC" id="2.5.1.18"/>
    </reaction>
</comment>
<dbReference type="GO" id="GO:0015038">
    <property type="term" value="F:glutathione disulfide oxidoreductase activity"/>
    <property type="evidence" value="ECO:0007669"/>
    <property type="project" value="TreeGrafter"/>
</dbReference>
<dbReference type="Pfam" id="PF00462">
    <property type="entry name" value="Glutaredoxin"/>
    <property type="match status" value="1"/>
</dbReference>
<dbReference type="FunFam" id="3.40.30.10:FF:000026">
    <property type="entry name" value="Glutaredoxin 2"/>
    <property type="match status" value="1"/>
</dbReference>
<keyword evidence="2" id="KW-0676">Redox-active center</keyword>
<protein>
    <recommendedName>
        <fullName evidence="6">Glutaredoxin domain-containing protein</fullName>
    </recommendedName>
</protein>
<dbReference type="PROSITE" id="PS51354">
    <property type="entry name" value="GLUTAREDOXIN_2"/>
    <property type="match status" value="1"/>
</dbReference>
<dbReference type="GO" id="GO:0005634">
    <property type="term" value="C:nucleus"/>
    <property type="evidence" value="ECO:0007669"/>
    <property type="project" value="TreeGrafter"/>
</dbReference>
<proteinExistence type="predicted"/>
<evidence type="ECO:0000313" key="8">
    <source>
        <dbReference type="Proteomes" id="UP000038830"/>
    </source>
</evidence>
<feature type="signal peptide" evidence="5">
    <location>
        <begin position="1"/>
        <end position="22"/>
    </location>
</feature>
<comment type="catalytic activity">
    <reaction evidence="1">
        <text>2 glutathione + H2O2 = glutathione disulfide + 2 H2O</text>
        <dbReference type="Rhea" id="RHEA:16833"/>
        <dbReference type="ChEBI" id="CHEBI:15377"/>
        <dbReference type="ChEBI" id="CHEBI:16240"/>
        <dbReference type="ChEBI" id="CHEBI:57925"/>
        <dbReference type="ChEBI" id="CHEBI:58297"/>
        <dbReference type="EC" id="1.11.1.9"/>
    </reaction>
</comment>
<organism evidence="7 8">
    <name type="scientific">Cyberlindnera jadinii (strain ATCC 18201 / CBS 1600 / BCRC 20928 / JCM 3617 / NBRC 0987 / NRRL Y-1542)</name>
    <name type="common">Torula yeast</name>
    <name type="synonym">Candida utilis</name>
    <dbReference type="NCBI Taxonomy" id="983966"/>
    <lineage>
        <taxon>Eukaryota</taxon>
        <taxon>Fungi</taxon>
        <taxon>Dikarya</taxon>
        <taxon>Ascomycota</taxon>
        <taxon>Saccharomycotina</taxon>
        <taxon>Saccharomycetes</taxon>
        <taxon>Phaffomycetales</taxon>
        <taxon>Phaffomycetaceae</taxon>
        <taxon>Cyberlindnera</taxon>
    </lineage>
</organism>
<evidence type="ECO:0000256" key="2">
    <source>
        <dbReference type="ARBA" id="ARBA00023284"/>
    </source>
</evidence>
<evidence type="ECO:0000313" key="7">
    <source>
        <dbReference type="EMBL" id="CEP22766.1"/>
    </source>
</evidence>
<gene>
    <name evidence="7" type="ORF">BN1211_3195</name>
</gene>
<feature type="chain" id="PRO_5005216491" description="Glutaredoxin domain-containing protein" evidence="5">
    <location>
        <begin position="23"/>
        <end position="130"/>
    </location>
</feature>
<dbReference type="InterPro" id="IPR002109">
    <property type="entry name" value="Glutaredoxin"/>
</dbReference>
<dbReference type="InterPro" id="IPR011899">
    <property type="entry name" value="Glutaredoxin_euk/vir"/>
</dbReference>
<dbReference type="EMBL" id="CDQK01000003">
    <property type="protein sequence ID" value="CEP22766.1"/>
    <property type="molecule type" value="Genomic_DNA"/>
</dbReference>
<name>A0A0H5C4A2_CYBJN</name>
<evidence type="ECO:0000256" key="3">
    <source>
        <dbReference type="ARBA" id="ARBA00035808"/>
    </source>
</evidence>
<reference evidence="8" key="1">
    <citation type="journal article" date="2015" name="J. Biotechnol.">
        <title>The structure of the Cyberlindnera jadinii genome and its relation to Candida utilis analyzed by the occurrence of single nucleotide polymorphisms.</title>
        <authorList>
            <person name="Rupp O."/>
            <person name="Brinkrolf K."/>
            <person name="Buerth C."/>
            <person name="Kunigo M."/>
            <person name="Schneider J."/>
            <person name="Jaenicke S."/>
            <person name="Goesmann A."/>
            <person name="Puehler A."/>
            <person name="Jaeger K.-E."/>
            <person name="Ernst J.F."/>
        </authorList>
    </citation>
    <scope>NUCLEOTIDE SEQUENCE [LARGE SCALE GENOMIC DNA]</scope>
    <source>
        <strain evidence="8">ATCC 18201 / CBS 1600 / BCRC 20928 / JCM 3617 / NBRC 0987 / NRRL Y-1542</strain>
    </source>
</reference>
<evidence type="ECO:0000256" key="1">
    <source>
        <dbReference type="ARBA" id="ARBA00000217"/>
    </source>
</evidence>
<dbReference type="InterPro" id="IPR014025">
    <property type="entry name" value="Glutaredoxin_subgr"/>
</dbReference>
<accession>A0A0H5C4A2</accession>
<dbReference type="PANTHER" id="PTHR45694:SF18">
    <property type="entry name" value="GLUTAREDOXIN-1-RELATED"/>
    <property type="match status" value="1"/>
</dbReference>
<sequence length="130" mass="14647">MELIYILLAVFILFKLIQRVKAQFSPPKMVSKEIINTVQQAIKSHEVFVASKSYCPYCQASLKTFDQLGVKPYVLQLNQMDEGSEIQSYLRELTGQSTVPNIFIGGKHIGGNSDLQELKLSGELKKLLKL</sequence>
<dbReference type="PANTHER" id="PTHR45694">
    <property type="entry name" value="GLUTAREDOXIN 2"/>
    <property type="match status" value="1"/>
</dbReference>
<dbReference type="InterPro" id="IPR036249">
    <property type="entry name" value="Thioredoxin-like_sf"/>
</dbReference>
<dbReference type="GO" id="GO:0005737">
    <property type="term" value="C:cytoplasm"/>
    <property type="evidence" value="ECO:0007669"/>
    <property type="project" value="TreeGrafter"/>
</dbReference>
<dbReference type="NCBIfam" id="TIGR02180">
    <property type="entry name" value="GRX_euk"/>
    <property type="match status" value="1"/>
</dbReference>
<keyword evidence="5" id="KW-0732">Signal</keyword>
<dbReference type="SUPFAM" id="SSF52833">
    <property type="entry name" value="Thioredoxin-like"/>
    <property type="match status" value="1"/>
</dbReference>